<dbReference type="EMBL" id="RZNY01000004">
    <property type="protein sequence ID" value="RUT47466.1"/>
    <property type="molecule type" value="Genomic_DNA"/>
</dbReference>
<dbReference type="OrthoDB" id="2598683at2"/>
<sequence length="249" mass="28878">MKKFKLKYIVIPLILIPFVLAVAYFCSEFYGLPWEHAAVKKEAVQYMKKKYNLDVVASGSSFNFKFDYYTAKVYNVNDGAKNIIRVEKQRFYDEQNQASGKRLEDNYSEIYWGKKKMDELQAKFPTFFKLDDIETVRIDTDFLTTPLEKGVSSDKDEQGAFIPISSDYSNMLDIKLNTNEFSDELLQELLLVIREIRNTQLKVDFIIRGTGKVSDSDTTAVKIKILGLKSENIMNINSVEDLKREIVEY</sequence>
<evidence type="ECO:0000313" key="2">
    <source>
        <dbReference type="Proteomes" id="UP000279446"/>
    </source>
</evidence>
<dbReference type="RefSeq" id="WP_127191344.1">
    <property type="nucleotide sequence ID" value="NZ_RZNY01000004.1"/>
</dbReference>
<name>A0A3S1CAF8_9BACL</name>
<evidence type="ECO:0000313" key="1">
    <source>
        <dbReference type="EMBL" id="RUT47466.1"/>
    </source>
</evidence>
<accession>A0A3S1CAF8</accession>
<protein>
    <submittedName>
        <fullName evidence="1">Uncharacterized protein</fullName>
    </submittedName>
</protein>
<gene>
    <name evidence="1" type="ORF">EJP82_07110</name>
</gene>
<proteinExistence type="predicted"/>
<dbReference type="AlphaFoldDB" id="A0A3S1CAF8"/>
<comment type="caution">
    <text evidence="1">The sequence shown here is derived from an EMBL/GenBank/DDBJ whole genome shotgun (WGS) entry which is preliminary data.</text>
</comment>
<reference evidence="1 2" key="1">
    <citation type="submission" date="2018-12" db="EMBL/GenBank/DDBJ databases">
        <authorList>
            <person name="Sun L."/>
            <person name="Chen Z."/>
        </authorList>
    </citation>
    <scope>NUCLEOTIDE SEQUENCE [LARGE SCALE GENOMIC DNA]</scope>
    <source>
        <strain evidence="1 2">DSM 15890</strain>
    </source>
</reference>
<organism evidence="1 2">
    <name type="scientific">Paenibacillus anaericanus</name>
    <dbReference type="NCBI Taxonomy" id="170367"/>
    <lineage>
        <taxon>Bacteria</taxon>
        <taxon>Bacillati</taxon>
        <taxon>Bacillota</taxon>
        <taxon>Bacilli</taxon>
        <taxon>Bacillales</taxon>
        <taxon>Paenibacillaceae</taxon>
        <taxon>Paenibacillus</taxon>
    </lineage>
</organism>
<keyword evidence="2" id="KW-1185">Reference proteome</keyword>
<dbReference type="Proteomes" id="UP000279446">
    <property type="component" value="Unassembled WGS sequence"/>
</dbReference>